<comment type="function">
    <text evidence="7">F(1)F(0) ATP synthase produces ATP from ADP in the presence of a proton or sodium gradient. F-type ATPases consist of two structural domains, F(1) containing the extramembraneous catalytic core and F(0) containing the membrane proton channel, linked together by a central stalk and a peripheral stalk. During catalysis, ATP synthesis in the catalytic domain of F(1) is coupled via a rotary mechanism of the central stalk subunits to proton translocation.</text>
</comment>
<keyword evidence="6 7" id="KW-0066">ATP synthesis</keyword>
<comment type="caution">
    <text evidence="8">The sequence shown here is derived from an EMBL/GenBank/DDBJ whole genome shotgun (WGS) entry which is preliminary data.</text>
</comment>
<dbReference type="NCBIfam" id="NF004403">
    <property type="entry name" value="PRK05758.2-4"/>
    <property type="match status" value="1"/>
</dbReference>
<comment type="subcellular location">
    <subcellularLocation>
        <location evidence="7">Cell membrane</location>
        <topology evidence="7">Peripheral membrane protein</topology>
    </subcellularLocation>
    <subcellularLocation>
        <location evidence="1">Membrane</location>
    </subcellularLocation>
</comment>
<proteinExistence type="inferred from homology"/>
<dbReference type="OrthoDB" id="9802471at2"/>
<name>A0A1V4SVM3_9CLOT</name>
<evidence type="ECO:0000256" key="7">
    <source>
        <dbReference type="HAMAP-Rule" id="MF_01416"/>
    </source>
</evidence>
<keyword evidence="7" id="KW-0139">CF(1)</keyword>
<reference evidence="8 9" key="1">
    <citation type="submission" date="2016-02" db="EMBL/GenBank/DDBJ databases">
        <title>Genome sequence of Clostridium thermobutyricum DSM 4928.</title>
        <authorList>
            <person name="Poehlein A."/>
            <person name="Daniel R."/>
        </authorList>
    </citation>
    <scope>NUCLEOTIDE SEQUENCE [LARGE SCALE GENOMIC DNA]</scope>
    <source>
        <strain evidence="8 9">DSM 4928</strain>
    </source>
</reference>
<dbReference type="RefSeq" id="WP_080023030.1">
    <property type="nucleotide sequence ID" value="NZ_LTAY01000046.1"/>
</dbReference>
<evidence type="ECO:0000256" key="3">
    <source>
        <dbReference type="ARBA" id="ARBA00022781"/>
    </source>
</evidence>
<evidence type="ECO:0000313" key="9">
    <source>
        <dbReference type="Proteomes" id="UP000191448"/>
    </source>
</evidence>
<sequence length="180" mass="21424">MYDFLDKRYARALYEIAKTKNKVEEFLSDLYEICEVLDKNKKLLKLLKHPEISINRKKEIFSNLFKGKIDDELLTFLYIVIEKGRILYLREKLNQLEEIYLEELNTIKGTVKTKIPLTTKQYDDLVEKLERKYNKTVLLETKIDEGIIGGIYININNQIIDGTINKQYEDLRNKLLKENK</sequence>
<dbReference type="Pfam" id="PF00213">
    <property type="entry name" value="OSCP"/>
    <property type="match status" value="1"/>
</dbReference>
<dbReference type="EMBL" id="LTAY01000046">
    <property type="protein sequence ID" value="OPX47507.1"/>
    <property type="molecule type" value="Genomic_DNA"/>
</dbReference>
<gene>
    <name evidence="8" type="primary">atpH_1</name>
    <name evidence="7" type="synonym">atpH</name>
    <name evidence="8" type="ORF">CLTHE_18120</name>
</gene>
<comment type="function">
    <text evidence="7">This protein is part of the stalk that links CF(0) to CF(1). It either transmits conformational changes from CF(0) to CF(1) or is implicated in proton conduction.</text>
</comment>
<evidence type="ECO:0000256" key="4">
    <source>
        <dbReference type="ARBA" id="ARBA00023065"/>
    </source>
</evidence>
<evidence type="ECO:0000256" key="1">
    <source>
        <dbReference type="ARBA" id="ARBA00004370"/>
    </source>
</evidence>
<dbReference type="GO" id="GO:0005886">
    <property type="term" value="C:plasma membrane"/>
    <property type="evidence" value="ECO:0007669"/>
    <property type="project" value="UniProtKB-SubCell"/>
</dbReference>
<keyword evidence="7" id="KW-1003">Cell membrane</keyword>
<keyword evidence="5 7" id="KW-0472">Membrane</keyword>
<dbReference type="GO" id="GO:0046933">
    <property type="term" value="F:proton-transporting ATP synthase activity, rotational mechanism"/>
    <property type="evidence" value="ECO:0007669"/>
    <property type="project" value="UniProtKB-UniRule"/>
</dbReference>
<dbReference type="PANTHER" id="PTHR11910">
    <property type="entry name" value="ATP SYNTHASE DELTA CHAIN"/>
    <property type="match status" value="1"/>
</dbReference>
<keyword evidence="3 7" id="KW-0375">Hydrogen ion transport</keyword>
<evidence type="ECO:0000313" key="8">
    <source>
        <dbReference type="EMBL" id="OPX47507.1"/>
    </source>
</evidence>
<dbReference type="AlphaFoldDB" id="A0A1V4SVM3"/>
<dbReference type="NCBIfam" id="TIGR01145">
    <property type="entry name" value="ATP_synt_delta"/>
    <property type="match status" value="1"/>
</dbReference>
<dbReference type="HAMAP" id="MF_01416">
    <property type="entry name" value="ATP_synth_delta_bact"/>
    <property type="match status" value="1"/>
</dbReference>
<keyword evidence="4 7" id="KW-0406">Ion transport</keyword>
<protein>
    <recommendedName>
        <fullName evidence="7">ATP synthase subunit delta</fullName>
    </recommendedName>
    <alternativeName>
        <fullName evidence="7">ATP synthase F(1) sector subunit delta</fullName>
    </alternativeName>
    <alternativeName>
        <fullName evidence="7">F-type ATPase subunit delta</fullName>
        <shortName evidence="7">F-ATPase subunit delta</shortName>
    </alternativeName>
</protein>
<dbReference type="InterPro" id="IPR026015">
    <property type="entry name" value="ATP_synth_OSCP/delta_N_sf"/>
</dbReference>
<dbReference type="GO" id="GO:0045259">
    <property type="term" value="C:proton-transporting ATP synthase complex"/>
    <property type="evidence" value="ECO:0007669"/>
    <property type="project" value="UniProtKB-KW"/>
</dbReference>
<keyword evidence="2 7" id="KW-0813">Transport</keyword>
<dbReference type="SUPFAM" id="SSF47928">
    <property type="entry name" value="N-terminal domain of the delta subunit of the F1F0-ATP synthase"/>
    <property type="match status" value="1"/>
</dbReference>
<dbReference type="PRINTS" id="PR00125">
    <property type="entry name" value="ATPASEDELTA"/>
</dbReference>
<dbReference type="Proteomes" id="UP000191448">
    <property type="component" value="Unassembled WGS sequence"/>
</dbReference>
<comment type="similarity">
    <text evidence="7">Belongs to the ATPase delta chain family.</text>
</comment>
<evidence type="ECO:0000256" key="2">
    <source>
        <dbReference type="ARBA" id="ARBA00022448"/>
    </source>
</evidence>
<accession>A0A1V4SVM3</accession>
<dbReference type="InterPro" id="IPR000711">
    <property type="entry name" value="ATPase_OSCP/dsu"/>
</dbReference>
<evidence type="ECO:0000256" key="5">
    <source>
        <dbReference type="ARBA" id="ARBA00023136"/>
    </source>
</evidence>
<dbReference type="Gene3D" id="1.10.520.20">
    <property type="entry name" value="N-terminal domain of the delta subunit of the F1F0-ATP synthase"/>
    <property type="match status" value="1"/>
</dbReference>
<organism evidence="8 9">
    <name type="scientific">Clostridium thermobutyricum DSM 4928</name>
    <dbReference type="NCBI Taxonomy" id="1121339"/>
    <lineage>
        <taxon>Bacteria</taxon>
        <taxon>Bacillati</taxon>
        <taxon>Bacillota</taxon>
        <taxon>Clostridia</taxon>
        <taxon>Eubacteriales</taxon>
        <taxon>Clostridiaceae</taxon>
        <taxon>Clostridium</taxon>
    </lineage>
</organism>
<evidence type="ECO:0000256" key="6">
    <source>
        <dbReference type="ARBA" id="ARBA00023310"/>
    </source>
</evidence>